<keyword evidence="1" id="KW-0472">Membrane</keyword>
<proteinExistence type="predicted"/>
<evidence type="ECO:0000313" key="3">
    <source>
        <dbReference type="Proteomes" id="UP000199060"/>
    </source>
</evidence>
<feature type="transmembrane region" description="Helical" evidence="1">
    <location>
        <begin position="366"/>
        <end position="384"/>
    </location>
</feature>
<feature type="transmembrane region" description="Helical" evidence="1">
    <location>
        <begin position="303"/>
        <end position="326"/>
    </location>
</feature>
<feature type="transmembrane region" description="Helical" evidence="1">
    <location>
        <begin position="75"/>
        <end position="93"/>
    </location>
</feature>
<keyword evidence="3" id="KW-1185">Reference proteome</keyword>
<reference evidence="3" key="1">
    <citation type="submission" date="2016-10" db="EMBL/GenBank/DDBJ databases">
        <authorList>
            <person name="Varghese N."/>
            <person name="Submissions S."/>
        </authorList>
    </citation>
    <scope>NUCLEOTIDE SEQUENCE [LARGE SCALE GENOMIC DNA]</scope>
    <source>
        <strain evidence="3">DSM 23095</strain>
    </source>
</reference>
<keyword evidence="1" id="KW-1133">Transmembrane helix</keyword>
<evidence type="ECO:0000313" key="2">
    <source>
        <dbReference type="EMBL" id="SDD40906.1"/>
    </source>
</evidence>
<protein>
    <submittedName>
        <fullName evidence="2">Uncharacterized protein</fullName>
    </submittedName>
</protein>
<feature type="transmembrane region" description="Helical" evidence="1">
    <location>
        <begin position="223"/>
        <end position="243"/>
    </location>
</feature>
<feature type="transmembrane region" description="Helical" evidence="1">
    <location>
        <begin position="263"/>
        <end position="283"/>
    </location>
</feature>
<dbReference type="EMBL" id="FNAC01000028">
    <property type="protein sequence ID" value="SDD40906.1"/>
    <property type="molecule type" value="Genomic_DNA"/>
</dbReference>
<sequence>MGVQDILLLFFVLAGSGALLWFWVFPRTSSRFLRIQLLLLWLYHFLFSWIYHFYLSSVGGDAIRYWEVSADLSQYAQSWMGYFGFSTFFIQWLNYIPSQVLGLNFLSGNLIYGLFSYLGIVLGIWITDKVFRPMDLPFWIKVLPFLIWWFPGLHFWTAGVSKESLLFLGLMGVWYTRVFIPQKIYVLAIFWLLIFMIKPLIGILLLPFLLLMYWKEFWINWKVGLGLLVLFSPVIFLGGRWLWVYSHMEAFSISDLLRFSEEQLSFLASYGANSALPMLDYSLTWRMISFLFRPFIWEVWDGFSLVFALENSLLLLLFVCSILFGIKYLKSFSLSLGLLFCFTILIAFIYSMTLNNYGLFYRMKSVWLPFLYIGLLWLIWPFIIRKFR</sequence>
<accession>A0A1G6UJL2</accession>
<evidence type="ECO:0000256" key="1">
    <source>
        <dbReference type="SAM" id="Phobius"/>
    </source>
</evidence>
<dbReference type="OrthoDB" id="975915at2"/>
<feature type="transmembrane region" description="Helical" evidence="1">
    <location>
        <begin position="186"/>
        <end position="211"/>
    </location>
</feature>
<feature type="transmembrane region" description="Helical" evidence="1">
    <location>
        <begin position="6"/>
        <end position="25"/>
    </location>
</feature>
<dbReference type="Proteomes" id="UP000199060">
    <property type="component" value="Unassembled WGS sequence"/>
</dbReference>
<organism evidence="2 3">
    <name type="scientific">Algoriphagus faecimaris</name>
    <dbReference type="NCBI Taxonomy" id="686796"/>
    <lineage>
        <taxon>Bacteria</taxon>
        <taxon>Pseudomonadati</taxon>
        <taxon>Bacteroidota</taxon>
        <taxon>Cytophagia</taxon>
        <taxon>Cytophagales</taxon>
        <taxon>Cyclobacteriaceae</taxon>
        <taxon>Algoriphagus</taxon>
    </lineage>
</organism>
<feature type="transmembrane region" description="Helical" evidence="1">
    <location>
        <begin position="105"/>
        <end position="126"/>
    </location>
</feature>
<gene>
    <name evidence="2" type="ORF">SAMN04488104_102851</name>
</gene>
<dbReference type="STRING" id="686796.SAMN04488104_102851"/>
<name>A0A1G6UJL2_9BACT</name>
<feature type="transmembrane region" description="Helical" evidence="1">
    <location>
        <begin position="37"/>
        <end position="55"/>
    </location>
</feature>
<dbReference type="RefSeq" id="WP_087940080.1">
    <property type="nucleotide sequence ID" value="NZ_FNAC01000028.1"/>
</dbReference>
<keyword evidence="1" id="KW-0812">Transmembrane</keyword>
<feature type="transmembrane region" description="Helical" evidence="1">
    <location>
        <begin position="332"/>
        <end position="354"/>
    </location>
</feature>
<dbReference type="AlphaFoldDB" id="A0A1G6UJL2"/>